<dbReference type="STRING" id="879212.DespoDRAFT_01910"/>
<dbReference type="eggNOG" id="COG0476">
    <property type="taxonomic scope" value="Bacteria"/>
</dbReference>
<feature type="domain" description="N-acyl amino acid synthase FeeM catalytic core" evidence="2">
    <location>
        <begin position="78"/>
        <end position="242"/>
    </location>
</feature>
<dbReference type="EMBL" id="CM001488">
    <property type="protein sequence ID" value="EIM63816.1"/>
    <property type="molecule type" value="Genomic_DNA"/>
</dbReference>
<protein>
    <recommendedName>
        <fullName evidence="2">N-acyl amino acid synthase FeeM catalytic core domain-containing protein</fullName>
    </recommendedName>
</protein>
<reference evidence="3 4" key="2">
    <citation type="submission" date="2012-02" db="EMBL/GenBank/DDBJ databases">
        <title>Improved High-Quality Draft sequence of Desulfobacter postgatei 2ac9.</title>
        <authorList>
            <consortium name="US DOE Joint Genome Institute"/>
            <person name="Lucas S."/>
            <person name="Han J."/>
            <person name="Lapidus A."/>
            <person name="Cheng J.-F."/>
            <person name="Goodwin L."/>
            <person name="Pitluck S."/>
            <person name="Peters L."/>
            <person name="Ovchinnikova G."/>
            <person name="Held B."/>
            <person name="Detter J.C."/>
            <person name="Han C."/>
            <person name="Tapia R."/>
            <person name="Land M."/>
            <person name="Hauser L."/>
            <person name="Kyrpides N."/>
            <person name="Ivanova N."/>
            <person name="Pagani I."/>
            <person name="Orellana R."/>
            <person name="Lovley D."/>
            <person name="Woyke T."/>
        </authorList>
    </citation>
    <scope>NUCLEOTIDE SEQUENCE [LARGE SCALE GENOMIC DNA]</scope>
    <source>
        <strain evidence="3 4">2ac9</strain>
    </source>
</reference>
<keyword evidence="1" id="KW-0472">Membrane</keyword>
<proteinExistence type="predicted"/>
<evidence type="ECO:0000313" key="4">
    <source>
        <dbReference type="Proteomes" id="UP000005778"/>
    </source>
</evidence>
<keyword evidence="1" id="KW-1133">Transmembrane helix</keyword>
<organism evidence="3 4">
    <name type="scientific">Desulfobacter postgatei 2ac9</name>
    <dbReference type="NCBI Taxonomy" id="879212"/>
    <lineage>
        <taxon>Bacteria</taxon>
        <taxon>Pseudomonadati</taxon>
        <taxon>Thermodesulfobacteriota</taxon>
        <taxon>Desulfobacteria</taxon>
        <taxon>Desulfobacterales</taxon>
        <taxon>Desulfobacteraceae</taxon>
        <taxon>Desulfobacter</taxon>
    </lineage>
</organism>
<sequence>MKYLCLNSLKRVFPYTGMITAFISSVMNISNTLTKLLLPYVPAYFRKRIIRGRLPDLQTNLDDITFCEACSIEEYMSCFRLLHDVYVKAGFIEPTSPPLRIIRHHSNPEARVFMGCLTDNQAGKTPIYTASLFPDDKQEGLPMDIGFKPQVDELRSQGRRLVEVGCLASHPLYRKGNKHIPMLGNRLLVSYAINTICADDLLITIHPKYLKIYEDILLFEKIGQISSFSYVNNNPAVALRVDLNTVAQRFKEIYGNMPKKKNLYHFFFESGSTPIELPFEENEDEEKVKRYYGADMIERVIAYSATGQILPLTSG</sequence>
<evidence type="ECO:0000313" key="3">
    <source>
        <dbReference type="EMBL" id="EIM63816.1"/>
    </source>
</evidence>
<dbReference type="Proteomes" id="UP000005778">
    <property type="component" value="Chromosome"/>
</dbReference>
<evidence type="ECO:0000256" key="1">
    <source>
        <dbReference type="SAM" id="Phobius"/>
    </source>
</evidence>
<feature type="transmembrane region" description="Helical" evidence="1">
    <location>
        <begin position="12"/>
        <end position="30"/>
    </location>
</feature>
<dbReference type="InterPro" id="IPR054597">
    <property type="entry name" value="FeeM_cat"/>
</dbReference>
<name>I5B2V3_9BACT</name>
<keyword evidence="1" id="KW-0812">Transmembrane</keyword>
<dbReference type="AlphaFoldDB" id="I5B2V3"/>
<evidence type="ECO:0000259" key="2">
    <source>
        <dbReference type="Pfam" id="PF21926"/>
    </source>
</evidence>
<dbReference type="Pfam" id="PF21926">
    <property type="entry name" value="FeeM"/>
    <property type="match status" value="1"/>
</dbReference>
<reference evidence="3 4" key="1">
    <citation type="submission" date="2011-09" db="EMBL/GenBank/DDBJ databases">
        <authorList>
            <consortium name="US DOE Joint Genome Institute (JGI-PGF)"/>
            <person name="Lucas S."/>
            <person name="Han J."/>
            <person name="Lapidus A."/>
            <person name="Cheng J.-F."/>
            <person name="Goodwin L."/>
            <person name="Pitluck S."/>
            <person name="Peters L."/>
            <person name="Land M.L."/>
            <person name="Hauser L."/>
            <person name="Orellana R."/>
            <person name="Lovley D."/>
            <person name="Woyke T.J."/>
        </authorList>
    </citation>
    <scope>NUCLEOTIDE SEQUENCE [LARGE SCALE GENOMIC DNA]</scope>
    <source>
        <strain evidence="3 4">2ac9</strain>
    </source>
</reference>
<gene>
    <name evidence="3" type="ORF">DespoDRAFT_01910</name>
</gene>
<accession>I5B2V3</accession>
<dbReference type="Gene3D" id="3.40.630.30">
    <property type="match status" value="1"/>
</dbReference>
<keyword evidence="4" id="KW-1185">Reference proteome</keyword>
<dbReference type="HOGENOM" id="CLU_076553_0_0_7"/>